<dbReference type="PRINTS" id="PR00107">
    <property type="entry name" value="PHOSPHOCPHPR"/>
</dbReference>
<evidence type="ECO:0000313" key="12">
    <source>
        <dbReference type="Proteomes" id="UP000256621"/>
    </source>
</evidence>
<evidence type="ECO:0000256" key="4">
    <source>
        <dbReference type="ARBA" id="ARBA00022490"/>
    </source>
</evidence>
<evidence type="ECO:0000256" key="3">
    <source>
        <dbReference type="ARBA" id="ARBA00020422"/>
    </source>
</evidence>
<dbReference type="AlphaFoldDB" id="A0A2B7ICI8"/>
<evidence type="ECO:0000256" key="1">
    <source>
        <dbReference type="ARBA" id="ARBA00003681"/>
    </source>
</evidence>
<reference evidence="8 11" key="1">
    <citation type="submission" date="2017-02" db="EMBL/GenBank/DDBJ databases">
        <title>Prevalence of linear plasmids in Cutibacterium acnes isolates obtained from cancerous prostatic tissue.</title>
        <authorList>
            <person name="Davidsson S."/>
            <person name="Bruggemann H."/>
        </authorList>
    </citation>
    <scope>NUCLEOTIDE SEQUENCE [LARGE SCALE GENOMIC DNA]</scope>
    <source>
        <strain evidence="8 11">11-78</strain>
    </source>
</reference>
<dbReference type="InterPro" id="IPR035895">
    <property type="entry name" value="HPr-like_sf"/>
</dbReference>
<dbReference type="Gene3D" id="3.30.1340.10">
    <property type="entry name" value="HPr-like"/>
    <property type="match status" value="1"/>
</dbReference>
<dbReference type="EMBL" id="CP031442">
    <property type="protein sequence ID" value="AXM06750.1"/>
    <property type="molecule type" value="Genomic_DNA"/>
</dbReference>
<dbReference type="Proteomes" id="UP000226191">
    <property type="component" value="Unassembled WGS sequence"/>
</dbReference>
<reference evidence="9 10" key="2">
    <citation type="submission" date="2017-02" db="EMBL/GenBank/DDBJ databases">
        <title>Prevalence of linear plasmids in Propionibacterium acnes isolates obtained from cancerous prostatic tissue.</title>
        <authorList>
            <person name="Davidsson S."/>
            <person name="Bruggemann H."/>
        </authorList>
    </citation>
    <scope>NUCLEOTIDE SEQUENCE [LARGE SCALE GENOMIC DNA]</scope>
    <source>
        <strain evidence="9 10">09-9</strain>
    </source>
</reference>
<feature type="domain" description="HPr" evidence="6">
    <location>
        <begin position="1"/>
        <end position="88"/>
    </location>
</feature>
<evidence type="ECO:0000256" key="5">
    <source>
        <dbReference type="ARBA" id="ARBA00022683"/>
    </source>
</evidence>
<name>A0A2B7ICI8_CUTAC</name>
<comment type="function">
    <text evidence="1">General (non sugar-specific) component of the phosphoenolpyruvate-dependent sugar phosphotransferase system (sugar PTS). This major carbohydrate active-transport system catalyzes the phosphorylation of incoming sugar substrates concomitantly with their translocation across the cell membrane. The phosphoryl group from phosphoenolpyruvate (PEP) is transferred to the phosphoryl carrier protein HPr by enzyme I. Phospho-HPr then transfers it to the PTS EIIA domain.</text>
</comment>
<dbReference type="OMA" id="VGHIDDN"/>
<dbReference type="Pfam" id="PF00381">
    <property type="entry name" value="PTS-HPr"/>
    <property type="match status" value="1"/>
</dbReference>
<accession>A0A2B7ICI8</accession>
<dbReference type="PANTHER" id="PTHR33705:SF2">
    <property type="entry name" value="PHOSPHOCARRIER PROTEIN NPR"/>
    <property type="match status" value="1"/>
</dbReference>
<proteinExistence type="predicted"/>
<dbReference type="EMBL" id="LKVB01000002">
    <property type="protein sequence ID" value="PHJ28231.1"/>
    <property type="molecule type" value="Genomic_DNA"/>
</dbReference>
<keyword evidence="4" id="KW-0963">Cytoplasm</keyword>
<dbReference type="PROSITE" id="PS00589">
    <property type="entry name" value="PTS_HPR_SER"/>
    <property type="match status" value="1"/>
</dbReference>
<dbReference type="GO" id="GO:0005737">
    <property type="term" value="C:cytoplasm"/>
    <property type="evidence" value="ECO:0007669"/>
    <property type="project" value="UniProtKB-SubCell"/>
</dbReference>
<keyword evidence="5" id="KW-0598">Phosphotransferase system</keyword>
<dbReference type="SUPFAM" id="SSF55594">
    <property type="entry name" value="HPr-like"/>
    <property type="match status" value="1"/>
</dbReference>
<comment type="subcellular location">
    <subcellularLocation>
        <location evidence="2">Cytoplasm</location>
    </subcellularLocation>
</comment>
<dbReference type="InterPro" id="IPR000032">
    <property type="entry name" value="HPr-like"/>
</dbReference>
<dbReference type="Proteomes" id="UP000223982">
    <property type="component" value="Unassembled WGS sequence"/>
</dbReference>
<dbReference type="PROSITE" id="PS00369">
    <property type="entry name" value="PTS_HPR_HIS"/>
    <property type="match status" value="1"/>
</dbReference>
<gene>
    <name evidence="9" type="ORF">APS60_01865</name>
    <name evidence="8" type="ORF">B1B09_04985</name>
    <name evidence="7" type="ORF">DXN06_06040</name>
</gene>
<protein>
    <recommendedName>
        <fullName evidence="3">Phosphocarrier protein HPr</fullName>
    </recommendedName>
</protein>
<evidence type="ECO:0000313" key="7">
    <source>
        <dbReference type="EMBL" id="AXM06750.1"/>
    </source>
</evidence>
<evidence type="ECO:0000313" key="10">
    <source>
        <dbReference type="Proteomes" id="UP000223982"/>
    </source>
</evidence>
<reference evidence="7 12" key="3">
    <citation type="submission" date="2018-08" db="EMBL/GenBank/DDBJ databases">
        <title>Genome sequencing of Cutibacterium acnes KCOM 1315.</title>
        <authorList>
            <person name="Kook J.-K."/>
            <person name="Park S.-N."/>
            <person name="Lim Y.K."/>
        </authorList>
    </citation>
    <scope>NUCLEOTIDE SEQUENCE [LARGE SCALE GENOMIC DNA]</scope>
    <source>
        <strain evidence="7 12">KCOM 1315</strain>
    </source>
</reference>
<dbReference type="InterPro" id="IPR001020">
    <property type="entry name" value="PTS_HPr_His_P_site"/>
</dbReference>
<evidence type="ECO:0000313" key="8">
    <source>
        <dbReference type="EMBL" id="PGF34973.1"/>
    </source>
</evidence>
<evidence type="ECO:0000259" key="6">
    <source>
        <dbReference type="PROSITE" id="PS51350"/>
    </source>
</evidence>
<dbReference type="GeneID" id="92856335"/>
<dbReference type="GO" id="GO:0009401">
    <property type="term" value="P:phosphoenolpyruvate-dependent sugar phosphotransferase system"/>
    <property type="evidence" value="ECO:0007669"/>
    <property type="project" value="UniProtKB-KW"/>
</dbReference>
<evidence type="ECO:0000313" key="11">
    <source>
        <dbReference type="Proteomes" id="UP000226191"/>
    </source>
</evidence>
<evidence type="ECO:0000256" key="2">
    <source>
        <dbReference type="ARBA" id="ARBA00004496"/>
    </source>
</evidence>
<dbReference type="NCBIfam" id="TIGR01003">
    <property type="entry name" value="PTS_HPr_family"/>
    <property type="match status" value="1"/>
</dbReference>
<dbReference type="EMBL" id="MVCE01000002">
    <property type="protein sequence ID" value="PGF34973.1"/>
    <property type="molecule type" value="Genomic_DNA"/>
</dbReference>
<sequence>MPSRTTTIAAESGLHARPAAMFVQAASKSGLAVKIGRPGEEPVDARSILSVMGLGAKHGETVELTAEGDNADEVLDALVANLQTDPEA</sequence>
<dbReference type="CDD" id="cd00367">
    <property type="entry name" value="PTS-HPr_like"/>
    <property type="match status" value="1"/>
</dbReference>
<dbReference type="OrthoDB" id="9809047at2"/>
<dbReference type="InterPro" id="IPR050399">
    <property type="entry name" value="HPr"/>
</dbReference>
<dbReference type="PANTHER" id="PTHR33705">
    <property type="entry name" value="PHOSPHOCARRIER PROTEIN HPR"/>
    <property type="match status" value="1"/>
</dbReference>
<dbReference type="RefSeq" id="WP_002513080.1">
    <property type="nucleotide sequence ID" value="NZ_AP019664.1"/>
</dbReference>
<dbReference type="Proteomes" id="UP000256621">
    <property type="component" value="Chromosome"/>
</dbReference>
<evidence type="ECO:0000313" key="9">
    <source>
        <dbReference type="EMBL" id="PHJ28231.1"/>
    </source>
</evidence>
<dbReference type="InterPro" id="IPR002114">
    <property type="entry name" value="PTS_HPr_Ser_P_site"/>
</dbReference>
<dbReference type="KEGG" id="cacn:RN83_02235"/>
<dbReference type="PROSITE" id="PS51350">
    <property type="entry name" value="PTS_HPR_DOM"/>
    <property type="match status" value="1"/>
</dbReference>
<organism evidence="8 11">
    <name type="scientific">Cutibacterium acnes</name>
    <name type="common">Propionibacterium acnes</name>
    <dbReference type="NCBI Taxonomy" id="1747"/>
    <lineage>
        <taxon>Bacteria</taxon>
        <taxon>Bacillati</taxon>
        <taxon>Actinomycetota</taxon>
        <taxon>Actinomycetes</taxon>
        <taxon>Propionibacteriales</taxon>
        <taxon>Propionibacteriaceae</taxon>
        <taxon>Cutibacterium</taxon>
    </lineage>
</organism>